<comment type="caution">
    <text evidence="2">The sequence shown here is derived from an EMBL/GenBank/DDBJ whole genome shotgun (WGS) entry which is preliminary data.</text>
</comment>
<feature type="compositionally biased region" description="Pro residues" evidence="1">
    <location>
        <begin position="69"/>
        <end position="78"/>
    </location>
</feature>
<proteinExistence type="predicted"/>
<dbReference type="Proteomes" id="UP001558652">
    <property type="component" value="Unassembled WGS sequence"/>
</dbReference>
<name>A0ABD0XZT1_9HEMI</name>
<evidence type="ECO:0000313" key="2">
    <source>
        <dbReference type="EMBL" id="KAL1116633.1"/>
    </source>
</evidence>
<organism evidence="2 3">
    <name type="scientific">Ranatra chinensis</name>
    <dbReference type="NCBI Taxonomy" id="642074"/>
    <lineage>
        <taxon>Eukaryota</taxon>
        <taxon>Metazoa</taxon>
        <taxon>Ecdysozoa</taxon>
        <taxon>Arthropoda</taxon>
        <taxon>Hexapoda</taxon>
        <taxon>Insecta</taxon>
        <taxon>Pterygota</taxon>
        <taxon>Neoptera</taxon>
        <taxon>Paraneoptera</taxon>
        <taxon>Hemiptera</taxon>
        <taxon>Heteroptera</taxon>
        <taxon>Panheteroptera</taxon>
        <taxon>Nepomorpha</taxon>
        <taxon>Nepidae</taxon>
        <taxon>Ranatrinae</taxon>
        <taxon>Ranatra</taxon>
    </lineage>
</organism>
<protein>
    <submittedName>
        <fullName evidence="2">Uncharacterized protein</fullName>
    </submittedName>
</protein>
<dbReference type="EMBL" id="JBFDAA010000017">
    <property type="protein sequence ID" value="KAL1116633.1"/>
    <property type="molecule type" value="Genomic_DNA"/>
</dbReference>
<evidence type="ECO:0000313" key="3">
    <source>
        <dbReference type="Proteomes" id="UP001558652"/>
    </source>
</evidence>
<dbReference type="AlphaFoldDB" id="A0ABD0XZT1"/>
<evidence type="ECO:0000256" key="1">
    <source>
        <dbReference type="SAM" id="MobiDB-lite"/>
    </source>
</evidence>
<accession>A0ABD0XZT1</accession>
<sequence length="102" mass="10501">MFHKNKTQETTEKGLPCVGGVKLPYLVRQASRPPSIGGGRGGGGGDDDVTPGGAVGDVTTPAGPSDVITPPPAPPPPVMFMSSIGHPQDTILENVTEHDYKL</sequence>
<gene>
    <name evidence="2" type="ORF">AAG570_005105</name>
</gene>
<feature type="compositionally biased region" description="Low complexity" evidence="1">
    <location>
        <begin position="50"/>
        <end position="60"/>
    </location>
</feature>
<reference evidence="2 3" key="1">
    <citation type="submission" date="2024-07" db="EMBL/GenBank/DDBJ databases">
        <title>Chromosome-level genome assembly of the water stick insect Ranatra chinensis (Heteroptera: Nepidae).</title>
        <authorList>
            <person name="Liu X."/>
        </authorList>
    </citation>
    <scope>NUCLEOTIDE SEQUENCE [LARGE SCALE GENOMIC DNA]</scope>
    <source>
        <strain evidence="2">Cailab_2021Rc</strain>
        <tissue evidence="2">Muscle</tissue>
    </source>
</reference>
<keyword evidence="3" id="KW-1185">Reference proteome</keyword>
<feature type="region of interest" description="Disordered" evidence="1">
    <location>
        <begin position="29"/>
        <end position="78"/>
    </location>
</feature>